<dbReference type="Gene3D" id="3.40.50.300">
    <property type="entry name" value="P-loop containing nucleotide triphosphate hydrolases"/>
    <property type="match status" value="1"/>
</dbReference>
<dbReference type="GO" id="GO:0005525">
    <property type="term" value="F:GTP binding"/>
    <property type="evidence" value="ECO:0007669"/>
    <property type="project" value="InterPro"/>
</dbReference>
<feature type="coiled-coil region" evidence="1">
    <location>
        <begin position="392"/>
        <end position="471"/>
    </location>
</feature>
<organism evidence="3 4">
    <name type="scientific">Rotaria magnacalcarata</name>
    <dbReference type="NCBI Taxonomy" id="392030"/>
    <lineage>
        <taxon>Eukaryota</taxon>
        <taxon>Metazoa</taxon>
        <taxon>Spiralia</taxon>
        <taxon>Gnathifera</taxon>
        <taxon>Rotifera</taxon>
        <taxon>Eurotatoria</taxon>
        <taxon>Bdelloidea</taxon>
        <taxon>Philodinida</taxon>
        <taxon>Philodinidae</taxon>
        <taxon>Rotaria</taxon>
    </lineage>
</organism>
<dbReference type="EMBL" id="CAJNOW010015263">
    <property type="protein sequence ID" value="CAF1639974.1"/>
    <property type="molecule type" value="Genomic_DNA"/>
</dbReference>
<dbReference type="PANTHER" id="PTHR32046">
    <property type="entry name" value="G DOMAIN-CONTAINING PROTEIN"/>
    <property type="match status" value="1"/>
</dbReference>
<dbReference type="AlphaFoldDB" id="A0A816DYT8"/>
<dbReference type="Proteomes" id="UP000663834">
    <property type="component" value="Unassembled WGS sequence"/>
</dbReference>
<dbReference type="PROSITE" id="PS00675">
    <property type="entry name" value="SIGMA54_INTERACT_1"/>
    <property type="match status" value="1"/>
</dbReference>
<keyword evidence="1" id="KW-0175">Coiled coil</keyword>
<gene>
    <name evidence="3" type="ORF">KQP761_LOCUS27866</name>
</gene>
<dbReference type="InterPro" id="IPR006073">
    <property type="entry name" value="GTP-bd"/>
</dbReference>
<evidence type="ECO:0000313" key="3">
    <source>
        <dbReference type="EMBL" id="CAF1639974.1"/>
    </source>
</evidence>
<dbReference type="InterPro" id="IPR027417">
    <property type="entry name" value="P-loop_NTPase"/>
</dbReference>
<name>A0A816DYT8_9BILA</name>
<dbReference type="SUPFAM" id="SSF52540">
    <property type="entry name" value="P-loop containing nucleoside triphosphate hydrolases"/>
    <property type="match status" value="1"/>
</dbReference>
<dbReference type="OrthoDB" id="2386367at2759"/>
<dbReference type="PANTHER" id="PTHR32046:SF12">
    <property type="entry name" value="AIG1-TYPE G DOMAIN-CONTAINING PROTEIN"/>
    <property type="match status" value="1"/>
</dbReference>
<dbReference type="Pfam" id="PF01926">
    <property type="entry name" value="MMR_HSR1"/>
    <property type="match status" value="1"/>
</dbReference>
<evidence type="ECO:0000259" key="2">
    <source>
        <dbReference type="Pfam" id="PF01926"/>
    </source>
</evidence>
<dbReference type="InterPro" id="IPR025662">
    <property type="entry name" value="Sigma_54_int_dom_ATP-bd_1"/>
</dbReference>
<feature type="domain" description="G" evidence="2">
    <location>
        <begin position="28"/>
        <end position="149"/>
    </location>
</feature>
<reference evidence="3" key="1">
    <citation type="submission" date="2021-02" db="EMBL/GenBank/DDBJ databases">
        <authorList>
            <person name="Nowell W R."/>
        </authorList>
    </citation>
    <scope>NUCLEOTIDE SEQUENCE</scope>
</reference>
<protein>
    <recommendedName>
        <fullName evidence="2">G domain-containing protein</fullName>
    </recommendedName>
</protein>
<proteinExistence type="predicted"/>
<dbReference type="CDD" id="cd00882">
    <property type="entry name" value="Ras_like_GTPase"/>
    <property type="match status" value="1"/>
</dbReference>
<comment type="caution">
    <text evidence="3">The sequence shown here is derived from an EMBL/GenBank/DDBJ whole genome shotgun (WGS) entry which is preliminary data.</text>
</comment>
<evidence type="ECO:0000313" key="4">
    <source>
        <dbReference type="Proteomes" id="UP000663834"/>
    </source>
</evidence>
<accession>A0A816DYT8</accession>
<evidence type="ECO:0000256" key="1">
    <source>
        <dbReference type="SAM" id="Coils"/>
    </source>
</evidence>
<sequence>MMLRTIPLDFLLSTSNSNESNFDRLPNILLIGETGAGKSTFINYLYNYFNKGELNNLKNVIPCKYHPITTEEFSHHELNINDNTQSKTNGCTRYIFTDRTINKQYLFIDTPGLSDTRSVAQNEINMNKIIETVTQLDNLTAIILIVNGSMSRLTMNFRYAINCLNSNIPDIVLENVIVILTNVKKHESPFDIRVLNLHGNIYPFYMQNGAFVSDPRTWSKSIHDELQYEWNHSMNQMKSILQTIDSFQQISIDSFVKMKEIRNELKSIIHQVRLEMIQIQKIQDEIILLDLGFQKADRDMLAYRDHTQSRTIEKIEQIDAPYHSTLCANCNQVCHNNCRLNETIIVGAQIFMQCLSMKDGKCQKCDKQCSYMYHYHAKKTIQRTHETVHNILADLKSKYDQANQNHHSYAERMITISETKELLEHALEEKIKEIKKKSVELNEICSSFNLAQEFNESIKQLKIESDLLRNLETKSKADKFIKKLAKIANLIGEKQDQYKRRQSYMQIIDRDVPIETKSTANINILTTSDLINLCNTTTDRDLVKSISNELHQRAIGNSTGPLSTQQEIIIIQKCLEKYNHKSIHELSYSYHRLQKQIEDILKGNILNLRDVNSELFIENLIVQTLLKQKDEKQGLHHDSVFQTMPSMISSFPQPVSSTSTTMKRSNSQSYSIGLSHLTAAPYPIFNNQSSMPALPSDYSPTIEHNKAQSKPFYPPETNEYDPPSINNQQRLTNFRDSNVNFQLNKVIENPSISSSTQHSSMPDVVPITNDTFDLSKLLLDYSTNESTTNSDNADLCALTNAHLLSTYNDTNVNESKKRIILQELERRCYGEYPILIIEKRDLLHEKMKLHQMKTIGELKKAQAANKQKIRIYLKNDDFTLINEIPIELIIEASALTQLILSK</sequence>